<feature type="domain" description="Thiopeptide-type bacteriocin biosynthesis" evidence="1">
    <location>
        <begin position="7"/>
        <end position="350"/>
    </location>
</feature>
<evidence type="ECO:0000313" key="2">
    <source>
        <dbReference type="EMBL" id="GIH05364.1"/>
    </source>
</evidence>
<accession>A0A8J3VFH4</accession>
<dbReference type="AlphaFoldDB" id="A0A8J3VFH4"/>
<name>A0A8J3VFH4_9ACTN</name>
<sequence>MRDLTGWYSAHVYYYDRNQDDLLLDAVRPLFAEFATMEGVGRWYWQRHWRLGPHVRLNVRATEAAWTKQVQPLIDRVIGDYLREHPSAGTASPERDLPSHRQLAALEQEHGPLMPWQPDNSIHYTDYDRRLHVLGTQQSSDLLADFHAVTTPIADACLELARKSGDRFDIPLSFMFATAARGCPPIEKGFLSYRSHAEGFLANSSNPAGFRERFEQLYWTNAEMLQRQLTSVLGFLDGGEQEPPLMSEWASIVDIYHSRALALHRAGHLVLQAIVTPEQAQATQAAPGHLNVSDFHRALLGNDEIRTELAAAEWFAVYRVLLNYQYLLFNRLGMAPVQRFTLCYLAARTVEEAYQIPIPAMFSGLDLVGSRTGEAR</sequence>
<evidence type="ECO:0000313" key="3">
    <source>
        <dbReference type="Proteomes" id="UP000612899"/>
    </source>
</evidence>
<dbReference type="RefSeq" id="WP_203909218.1">
    <property type="nucleotide sequence ID" value="NZ_BONY01000018.1"/>
</dbReference>
<dbReference type="Proteomes" id="UP000612899">
    <property type="component" value="Unassembled WGS sequence"/>
</dbReference>
<dbReference type="EMBL" id="BONY01000018">
    <property type="protein sequence ID" value="GIH05364.1"/>
    <property type="molecule type" value="Genomic_DNA"/>
</dbReference>
<gene>
    <name evidence="2" type="ORF">Rhe02_34310</name>
</gene>
<reference evidence="2" key="1">
    <citation type="submission" date="2021-01" db="EMBL/GenBank/DDBJ databases">
        <title>Whole genome shotgun sequence of Rhizocola hellebori NBRC 109834.</title>
        <authorList>
            <person name="Komaki H."/>
            <person name="Tamura T."/>
        </authorList>
    </citation>
    <scope>NUCLEOTIDE SEQUENCE</scope>
    <source>
        <strain evidence="2">NBRC 109834</strain>
    </source>
</reference>
<evidence type="ECO:0000259" key="1">
    <source>
        <dbReference type="Pfam" id="PF14028"/>
    </source>
</evidence>
<protein>
    <recommendedName>
        <fullName evidence="1">Thiopeptide-type bacteriocin biosynthesis domain-containing protein</fullName>
    </recommendedName>
</protein>
<dbReference type="Pfam" id="PF14028">
    <property type="entry name" value="Lant_dehydr_C"/>
    <property type="match status" value="1"/>
</dbReference>
<proteinExistence type="predicted"/>
<organism evidence="2 3">
    <name type="scientific">Rhizocola hellebori</name>
    <dbReference type="NCBI Taxonomy" id="1392758"/>
    <lineage>
        <taxon>Bacteria</taxon>
        <taxon>Bacillati</taxon>
        <taxon>Actinomycetota</taxon>
        <taxon>Actinomycetes</taxon>
        <taxon>Micromonosporales</taxon>
        <taxon>Micromonosporaceae</taxon>
        <taxon>Rhizocola</taxon>
    </lineage>
</organism>
<dbReference type="InterPro" id="IPR023809">
    <property type="entry name" value="Thiopep_bacteriocin_synth_dom"/>
</dbReference>
<keyword evidence="3" id="KW-1185">Reference proteome</keyword>
<dbReference type="NCBIfam" id="NF045556">
    <property type="entry name" value="TbtD_PbtD_pyrid"/>
    <property type="match status" value="1"/>
</dbReference>
<dbReference type="InterPro" id="IPR054643">
    <property type="entry name" value="TbtD_PbtD_pyrid"/>
</dbReference>
<comment type="caution">
    <text evidence="2">The sequence shown here is derived from an EMBL/GenBank/DDBJ whole genome shotgun (WGS) entry which is preliminary data.</text>
</comment>